<dbReference type="InterPro" id="IPR001608">
    <property type="entry name" value="Ala_racemase_N"/>
</dbReference>
<organism evidence="6 7">
    <name type="scientific">Endocarpon pusillum</name>
    <dbReference type="NCBI Taxonomy" id="364733"/>
    <lineage>
        <taxon>Eukaryota</taxon>
        <taxon>Fungi</taxon>
        <taxon>Dikarya</taxon>
        <taxon>Ascomycota</taxon>
        <taxon>Pezizomycotina</taxon>
        <taxon>Eurotiomycetes</taxon>
        <taxon>Chaetothyriomycetidae</taxon>
        <taxon>Verrucariales</taxon>
        <taxon>Verrucariaceae</taxon>
        <taxon>Endocarpon</taxon>
    </lineage>
</organism>
<dbReference type="Gene3D" id="3.20.20.10">
    <property type="entry name" value="Alanine racemase"/>
    <property type="match status" value="1"/>
</dbReference>
<dbReference type="Proteomes" id="UP000606974">
    <property type="component" value="Unassembled WGS sequence"/>
</dbReference>
<dbReference type="AlphaFoldDB" id="A0A8H7E6M9"/>
<dbReference type="HAMAP" id="MF_02087">
    <property type="entry name" value="PLP_homeostasis"/>
    <property type="match status" value="1"/>
</dbReference>
<proteinExistence type="inferred from homology"/>
<keyword evidence="1 2" id="KW-0663">Pyridoxal phosphate</keyword>
<dbReference type="CDD" id="cd06822">
    <property type="entry name" value="PLPDE_III_YBL036c_euk"/>
    <property type="match status" value="1"/>
</dbReference>
<keyword evidence="7" id="KW-1185">Reference proteome</keyword>
<evidence type="ECO:0000256" key="3">
    <source>
        <dbReference type="RuleBase" id="RU004514"/>
    </source>
</evidence>
<feature type="compositionally biased region" description="Basic and acidic residues" evidence="4">
    <location>
        <begin position="306"/>
        <end position="322"/>
    </location>
</feature>
<dbReference type="InterPro" id="IPR011078">
    <property type="entry name" value="PyrdxlP_homeostasis"/>
</dbReference>
<dbReference type="NCBIfam" id="TIGR00044">
    <property type="entry name" value="YggS family pyridoxal phosphate-dependent enzyme"/>
    <property type="match status" value="1"/>
</dbReference>
<feature type="region of interest" description="Disordered" evidence="4">
    <location>
        <begin position="1"/>
        <end position="27"/>
    </location>
</feature>
<feature type="region of interest" description="Disordered" evidence="4">
    <location>
        <begin position="160"/>
        <end position="186"/>
    </location>
</feature>
<dbReference type="GO" id="GO:0030170">
    <property type="term" value="F:pyridoxal phosphate binding"/>
    <property type="evidence" value="ECO:0007669"/>
    <property type="project" value="UniProtKB-UniRule"/>
</dbReference>
<comment type="similarity">
    <text evidence="2 3">Belongs to the pyridoxal phosphate-binding protein YggS/PROSC family.</text>
</comment>
<comment type="caution">
    <text evidence="6">The sequence shown here is derived from an EMBL/GenBank/DDBJ whole genome shotgun (WGS) entry which is preliminary data.</text>
</comment>
<feature type="domain" description="Alanine racemase N-terminal" evidence="5">
    <location>
        <begin position="94"/>
        <end position="305"/>
    </location>
</feature>
<feature type="region of interest" description="Disordered" evidence="4">
    <location>
        <begin position="299"/>
        <end position="322"/>
    </location>
</feature>
<gene>
    <name evidence="6" type="ORF">GJ744_008688</name>
</gene>
<dbReference type="PANTHER" id="PTHR10146">
    <property type="entry name" value="PROLINE SYNTHETASE CO-TRANSCRIBED BACTERIAL HOMOLOG PROTEIN"/>
    <property type="match status" value="1"/>
</dbReference>
<accession>A0A8H7E6M9</accession>
<dbReference type="PANTHER" id="PTHR10146:SF14">
    <property type="entry name" value="PYRIDOXAL PHOSPHATE HOMEOSTASIS PROTEIN"/>
    <property type="match status" value="1"/>
</dbReference>
<feature type="modified residue" description="N6-(pyridoxal phosphate)lysine" evidence="2">
    <location>
        <position position="59"/>
    </location>
</feature>
<evidence type="ECO:0000256" key="1">
    <source>
        <dbReference type="ARBA" id="ARBA00022898"/>
    </source>
</evidence>
<reference evidence="6" key="1">
    <citation type="submission" date="2020-02" db="EMBL/GenBank/DDBJ databases">
        <authorList>
            <person name="Palmer J.M."/>
        </authorList>
    </citation>
    <scope>NUCLEOTIDE SEQUENCE</scope>
    <source>
        <strain evidence="6">EPUS1.4</strain>
        <tissue evidence="6">Thallus</tissue>
    </source>
</reference>
<sequence>MTSSDTQPASSQTAEAMMKPSQARTTHLLSALSSVNSRISHTTTTHSIRKPIRLVAVSKLKPLSDIIALASPPPAAAALNKPPEDDPPKPQLHFGENYVQELLEKSRLLPSDLQAKIRWHFIGGLQSNKAQTLAREVRGLWAVESVDSVKKANLLDKGRGERIDSRTSKDQEEGGGGSGGTDEDGQLNVFVQVNTSGEESKSGVEPNSPALLELCRHIWDQCRHLKLRGLMTIGAIARSQATTAETENEDFQCLKDTRDWVARELGLGEGQQLELSMGMSEDFEAAIRMGSDEVRVGSTIFGQRPPKAEARVLPDKEDDGNK</sequence>
<protein>
    <recommendedName>
        <fullName evidence="2">Pyridoxal phosphate homeostasis protein</fullName>
        <shortName evidence="2">PLP homeostasis protein</shortName>
    </recommendedName>
</protein>
<evidence type="ECO:0000313" key="7">
    <source>
        <dbReference type="Proteomes" id="UP000606974"/>
    </source>
</evidence>
<dbReference type="Pfam" id="PF01168">
    <property type="entry name" value="Ala_racemase_N"/>
    <property type="match status" value="1"/>
</dbReference>
<dbReference type="EMBL" id="JAACFV010000049">
    <property type="protein sequence ID" value="KAF7508811.1"/>
    <property type="molecule type" value="Genomic_DNA"/>
</dbReference>
<evidence type="ECO:0000259" key="5">
    <source>
        <dbReference type="Pfam" id="PF01168"/>
    </source>
</evidence>
<dbReference type="PROSITE" id="PS01211">
    <property type="entry name" value="UPF0001"/>
    <property type="match status" value="1"/>
</dbReference>
<feature type="compositionally biased region" description="Polar residues" evidence="4">
    <location>
        <begin position="1"/>
        <end position="14"/>
    </location>
</feature>
<dbReference type="InterPro" id="IPR029066">
    <property type="entry name" value="PLP-binding_barrel"/>
</dbReference>
<feature type="compositionally biased region" description="Basic and acidic residues" evidence="4">
    <location>
        <begin position="160"/>
        <end position="172"/>
    </location>
</feature>
<evidence type="ECO:0000256" key="4">
    <source>
        <dbReference type="SAM" id="MobiDB-lite"/>
    </source>
</evidence>
<comment type="function">
    <text evidence="2">Pyridoxal 5'-phosphate (PLP)-binding protein, which may be involved in intracellular homeostatic regulation of pyridoxal 5'-phosphate (PLP), the active form of vitamin B6.</text>
</comment>
<name>A0A8H7E6M9_9EURO</name>
<evidence type="ECO:0000313" key="6">
    <source>
        <dbReference type="EMBL" id="KAF7508811.1"/>
    </source>
</evidence>
<dbReference type="OrthoDB" id="10264196at2759"/>
<dbReference type="SUPFAM" id="SSF51419">
    <property type="entry name" value="PLP-binding barrel"/>
    <property type="match status" value="1"/>
</dbReference>
<evidence type="ECO:0000256" key="2">
    <source>
        <dbReference type="HAMAP-Rule" id="MF_03225"/>
    </source>
</evidence>